<comment type="caution">
    <text evidence="1">The sequence shown here is derived from an EMBL/GenBank/DDBJ whole genome shotgun (WGS) entry which is preliminary data.</text>
</comment>
<dbReference type="InterPro" id="IPR014942">
    <property type="entry name" value="AbiEii"/>
</dbReference>
<dbReference type="EMBL" id="PEYT01000027">
    <property type="protein sequence ID" value="PIS22867.1"/>
    <property type="molecule type" value="Genomic_DNA"/>
</dbReference>
<evidence type="ECO:0000313" key="1">
    <source>
        <dbReference type="EMBL" id="PIS22867.1"/>
    </source>
</evidence>
<accession>A0A2H0XD55</accession>
<dbReference type="Gene3D" id="3.10.450.620">
    <property type="entry name" value="JHP933, nucleotidyltransferase-like core domain"/>
    <property type="match status" value="1"/>
</dbReference>
<sequence>MVAKSIKMNNMIFNWDNIQKSAVSLGMPIDKRRALVREYLQAKFIYELYGQNYARKLSFIGGTALRILRNIPRFSEDLDFDNLGISDNKIEDLVGEVRKVFVRENIECELSVKKNEEKSYFEIKFPNLLAPLEISHNPKENLMIKVDSSKGWKKQNLETQPLLRFGYARNILTNSLDNLLVQKLSAYVFREETQPRDIYDIVWLYATGARFDKDFAESNGFADLLELAVDKYKTEGLKTTFSHKLAPFLINPGDVSSLNTFGEVLKRLWMLV</sequence>
<protein>
    <recommendedName>
        <fullName evidence="3">Nucleotidyl transferase AbiEii/AbiGii toxin family protein</fullName>
    </recommendedName>
</protein>
<evidence type="ECO:0000313" key="2">
    <source>
        <dbReference type="Proteomes" id="UP000230340"/>
    </source>
</evidence>
<dbReference type="Proteomes" id="UP000230340">
    <property type="component" value="Unassembled WGS sequence"/>
</dbReference>
<name>A0A2H0XD55_UNCKA</name>
<reference evidence="2" key="1">
    <citation type="submission" date="2017-09" db="EMBL/GenBank/DDBJ databases">
        <title>Depth-based differentiation of microbial function through sediment-hosted aquifers and enrichment of novel symbionts in the deep terrestrial subsurface.</title>
        <authorList>
            <person name="Probst A.J."/>
            <person name="Ladd B."/>
            <person name="Jarett J.K."/>
            <person name="Geller-Mcgrath D.E."/>
            <person name="Sieber C.M.K."/>
            <person name="Emerson J.B."/>
            <person name="Anantharaman K."/>
            <person name="Thomas B.C."/>
            <person name="Malmstrom R."/>
            <person name="Stieglmeier M."/>
            <person name="Klingl A."/>
            <person name="Woyke T."/>
            <person name="Ryan C.M."/>
            <person name="Banfield J.F."/>
        </authorList>
    </citation>
    <scope>NUCLEOTIDE SEQUENCE [LARGE SCALE GENOMIC DNA]</scope>
</reference>
<gene>
    <name evidence="1" type="ORF">COT49_03100</name>
</gene>
<organism evidence="1 2">
    <name type="scientific">candidate division WWE3 bacterium CG08_land_8_20_14_0_20_40_13</name>
    <dbReference type="NCBI Taxonomy" id="1975084"/>
    <lineage>
        <taxon>Bacteria</taxon>
        <taxon>Katanobacteria</taxon>
    </lineage>
</organism>
<dbReference type="Pfam" id="PF08843">
    <property type="entry name" value="AbiEii"/>
    <property type="match status" value="1"/>
</dbReference>
<dbReference type="AlphaFoldDB" id="A0A2H0XD55"/>
<proteinExistence type="predicted"/>
<evidence type="ECO:0008006" key="3">
    <source>
        <dbReference type="Google" id="ProtNLM"/>
    </source>
</evidence>